<accession>A0A3B1D6B7</accession>
<dbReference type="GO" id="GO:0005829">
    <property type="term" value="C:cytosol"/>
    <property type="evidence" value="ECO:0007669"/>
    <property type="project" value="TreeGrafter"/>
</dbReference>
<evidence type="ECO:0008006" key="2">
    <source>
        <dbReference type="Google" id="ProtNLM"/>
    </source>
</evidence>
<reference evidence="1" key="1">
    <citation type="submission" date="2018-06" db="EMBL/GenBank/DDBJ databases">
        <authorList>
            <person name="Zhirakovskaya E."/>
        </authorList>
    </citation>
    <scope>NUCLEOTIDE SEQUENCE</scope>
</reference>
<proteinExistence type="predicted"/>
<dbReference type="AlphaFoldDB" id="A0A3B1D6B7"/>
<feature type="non-terminal residue" evidence="1">
    <location>
        <position position="134"/>
    </location>
</feature>
<dbReference type="PANTHER" id="PTHR42866">
    <property type="entry name" value="3-DEOXY-MANNO-OCTULOSONATE CYTIDYLYLTRANSFERASE"/>
    <property type="match status" value="1"/>
</dbReference>
<dbReference type="Pfam" id="PF02348">
    <property type="entry name" value="CTP_transf_3"/>
    <property type="match status" value="1"/>
</dbReference>
<name>A0A3B1D6B7_9ZZZZ</name>
<dbReference type="InterPro" id="IPR003329">
    <property type="entry name" value="Cytidylyl_trans"/>
</dbReference>
<dbReference type="Gene3D" id="3.90.550.10">
    <property type="entry name" value="Spore Coat Polysaccharide Biosynthesis Protein SpsA, Chain A"/>
    <property type="match status" value="1"/>
</dbReference>
<protein>
    <recommendedName>
        <fullName evidence="2">3-deoxy-manno-octulosonate cytidylyltransferase</fullName>
    </recommendedName>
</protein>
<sequence>MTHVAAVIQARTGSTRLPGKALRRLSGQTLTEHIIKRVQAVKEIDRIVLAIPLGAKEKPLQEIARQSGIDCVQGPEENVLKRFILAGEQVDAVHIVRICGDNPLIDLNLMRSLILQHSKVSADYTFCSDSIPLG</sequence>
<evidence type="ECO:0000313" key="1">
    <source>
        <dbReference type="EMBL" id="VAX32353.1"/>
    </source>
</evidence>
<dbReference type="InterPro" id="IPR029044">
    <property type="entry name" value="Nucleotide-diphossugar_trans"/>
</dbReference>
<organism evidence="1">
    <name type="scientific">hydrothermal vent metagenome</name>
    <dbReference type="NCBI Taxonomy" id="652676"/>
    <lineage>
        <taxon>unclassified sequences</taxon>
        <taxon>metagenomes</taxon>
        <taxon>ecological metagenomes</taxon>
    </lineage>
</organism>
<gene>
    <name evidence="1" type="ORF">MNBD_NITROSPINAE05-71</name>
</gene>
<dbReference type="SUPFAM" id="SSF53448">
    <property type="entry name" value="Nucleotide-diphospho-sugar transferases"/>
    <property type="match status" value="1"/>
</dbReference>
<dbReference type="EMBL" id="UOGG01000197">
    <property type="protein sequence ID" value="VAX32353.1"/>
    <property type="molecule type" value="Genomic_DNA"/>
</dbReference>
<dbReference type="PANTHER" id="PTHR42866:SF1">
    <property type="entry name" value="SPORE COAT POLYSACCHARIDE BIOSYNTHESIS PROTEIN SPSF"/>
    <property type="match status" value="1"/>
</dbReference>